<keyword evidence="6 7" id="KW-0472">Membrane</keyword>
<evidence type="ECO:0000256" key="2">
    <source>
        <dbReference type="ARBA" id="ARBA00007430"/>
    </source>
</evidence>
<dbReference type="PANTHER" id="PTHR30250">
    <property type="entry name" value="PST FAMILY PREDICTED COLANIC ACID TRANSPORTER"/>
    <property type="match status" value="1"/>
</dbReference>
<feature type="transmembrane region" description="Helical" evidence="7">
    <location>
        <begin position="88"/>
        <end position="105"/>
    </location>
</feature>
<name>A0ABZ0BDV5_9SPHN</name>
<dbReference type="RefSeq" id="WP_313917100.1">
    <property type="nucleotide sequence ID" value="NZ_CP135076.1"/>
</dbReference>
<feature type="transmembrane region" description="Helical" evidence="7">
    <location>
        <begin position="417"/>
        <end position="438"/>
    </location>
</feature>
<feature type="transmembrane region" description="Helical" evidence="7">
    <location>
        <begin position="293"/>
        <end position="316"/>
    </location>
</feature>
<protein>
    <submittedName>
        <fullName evidence="8">Lipopolysaccharide biosynthesis protein</fullName>
    </submittedName>
</protein>
<organism evidence="8 9">
    <name type="scientific">Stakelama saccharophila</name>
    <dbReference type="NCBI Taxonomy" id="3075605"/>
    <lineage>
        <taxon>Bacteria</taxon>
        <taxon>Pseudomonadati</taxon>
        <taxon>Pseudomonadota</taxon>
        <taxon>Alphaproteobacteria</taxon>
        <taxon>Sphingomonadales</taxon>
        <taxon>Sphingomonadaceae</taxon>
        <taxon>Stakelama</taxon>
    </lineage>
</organism>
<comment type="similarity">
    <text evidence="2">Belongs to the polysaccharide synthase family.</text>
</comment>
<evidence type="ECO:0000256" key="1">
    <source>
        <dbReference type="ARBA" id="ARBA00004651"/>
    </source>
</evidence>
<evidence type="ECO:0000256" key="5">
    <source>
        <dbReference type="ARBA" id="ARBA00022989"/>
    </source>
</evidence>
<evidence type="ECO:0000256" key="7">
    <source>
        <dbReference type="SAM" id="Phobius"/>
    </source>
</evidence>
<evidence type="ECO:0000313" key="8">
    <source>
        <dbReference type="EMBL" id="WNO54519.1"/>
    </source>
</evidence>
<gene>
    <name evidence="8" type="ORF">RPR59_04490</name>
</gene>
<dbReference type="Pfam" id="PF13440">
    <property type="entry name" value="Polysacc_synt_3"/>
    <property type="match status" value="1"/>
</dbReference>
<accession>A0ABZ0BDV5</accession>
<proteinExistence type="inferred from homology"/>
<feature type="transmembrane region" description="Helical" evidence="7">
    <location>
        <begin position="262"/>
        <end position="281"/>
    </location>
</feature>
<dbReference type="PANTHER" id="PTHR30250:SF10">
    <property type="entry name" value="LIPOPOLYSACCHARIDE BIOSYNTHESIS PROTEIN WZXC"/>
    <property type="match status" value="1"/>
</dbReference>
<feature type="transmembrane region" description="Helical" evidence="7">
    <location>
        <begin position="12"/>
        <end position="31"/>
    </location>
</feature>
<feature type="transmembrane region" description="Helical" evidence="7">
    <location>
        <begin position="117"/>
        <end position="140"/>
    </location>
</feature>
<feature type="transmembrane region" description="Helical" evidence="7">
    <location>
        <begin position="365"/>
        <end position="384"/>
    </location>
</feature>
<keyword evidence="9" id="KW-1185">Reference proteome</keyword>
<dbReference type="Proteomes" id="UP001302249">
    <property type="component" value="Chromosome"/>
</dbReference>
<keyword evidence="5 7" id="KW-1133">Transmembrane helix</keyword>
<reference evidence="8 9" key="1">
    <citation type="submission" date="2023-09" db="EMBL/GenBank/DDBJ databases">
        <authorList>
            <person name="Rey-Velasco X."/>
        </authorList>
    </citation>
    <scope>NUCLEOTIDE SEQUENCE [LARGE SCALE GENOMIC DNA]</scope>
    <source>
        <strain evidence="8 9">W311</strain>
    </source>
</reference>
<evidence type="ECO:0000256" key="3">
    <source>
        <dbReference type="ARBA" id="ARBA00022475"/>
    </source>
</evidence>
<comment type="subcellular location">
    <subcellularLocation>
        <location evidence="1">Cell membrane</location>
        <topology evidence="1">Multi-pass membrane protein</topology>
    </subcellularLocation>
</comment>
<dbReference type="EMBL" id="CP135076">
    <property type="protein sequence ID" value="WNO54519.1"/>
    <property type="molecule type" value="Genomic_DNA"/>
</dbReference>
<evidence type="ECO:0000256" key="6">
    <source>
        <dbReference type="ARBA" id="ARBA00023136"/>
    </source>
</evidence>
<keyword evidence="3" id="KW-1003">Cell membrane</keyword>
<feature type="transmembrane region" description="Helical" evidence="7">
    <location>
        <begin position="337"/>
        <end position="359"/>
    </location>
</feature>
<dbReference type="InterPro" id="IPR050833">
    <property type="entry name" value="Poly_Biosynth_Transport"/>
</dbReference>
<dbReference type="CDD" id="cd13127">
    <property type="entry name" value="MATE_tuaB_like"/>
    <property type="match status" value="1"/>
</dbReference>
<evidence type="ECO:0000313" key="9">
    <source>
        <dbReference type="Proteomes" id="UP001302249"/>
    </source>
</evidence>
<keyword evidence="4 7" id="KW-0812">Transmembrane</keyword>
<sequence length="472" mass="50950">MGLLSTLVLARLLVPADFGLVAIATTMLAVLQTITNMSLGQALIHHPDPTTDHFHAAWTLNALRGLVVGGLFAAAGQPIAVFYGDARLAPVVAVLGASVFLNGLMNPKRIMLQKKLVFWQDFVLTVSAKLVGLIVSVWLAFATKSYWALVWGQVAAQGTSVLVSYMVLPMLPRPRWRASRELFGFSAWLTLSQIVNTINWRFDQLLIGKFLGRSDLGLYTVGDNLALMPTREATLPLTQTLFPAYANVRDDRKRLLRAYQRSQALVTAIALPLGVGMALLAKPLVLIAMGPKWLGAVVVIQALAAIFALQTLGTLVQPLGMSLGATRRLFKRDVMLLVVRVPIIVAGMFLHGLIGVVIARVITGIIAIGFNLTLVRSLLGLPIVEQIRANARTLFAVAVMAAMLTAWHLLLSEPEDQTALIAATAVQIALGGAAYLGTLATTWWLQSRPAGPETEVAAMLGKLHMRWQGARG</sequence>
<feature type="transmembrane region" description="Helical" evidence="7">
    <location>
        <begin position="146"/>
        <end position="168"/>
    </location>
</feature>
<evidence type="ECO:0000256" key="4">
    <source>
        <dbReference type="ARBA" id="ARBA00022692"/>
    </source>
</evidence>
<feature type="transmembrane region" description="Helical" evidence="7">
    <location>
        <begin position="391"/>
        <end position="411"/>
    </location>
</feature>